<keyword evidence="1" id="KW-0862">Zinc</keyword>
<dbReference type="GO" id="GO:0003676">
    <property type="term" value="F:nucleic acid binding"/>
    <property type="evidence" value="ECO:0007669"/>
    <property type="project" value="InterPro"/>
</dbReference>
<name>A5AUA0_VITVI</name>
<dbReference type="InterPro" id="IPR001878">
    <property type="entry name" value="Znf_CCHC"/>
</dbReference>
<dbReference type="GO" id="GO:0008270">
    <property type="term" value="F:zinc ion binding"/>
    <property type="evidence" value="ECO:0007669"/>
    <property type="project" value="UniProtKB-KW"/>
</dbReference>
<evidence type="ECO:0000256" key="2">
    <source>
        <dbReference type="SAM" id="MobiDB-lite"/>
    </source>
</evidence>
<feature type="compositionally biased region" description="Polar residues" evidence="2">
    <location>
        <begin position="10"/>
        <end position="19"/>
    </location>
</feature>
<dbReference type="SUPFAM" id="SSF57756">
    <property type="entry name" value="Retrovirus zinc finger-like domains"/>
    <property type="match status" value="1"/>
</dbReference>
<dbReference type="PROSITE" id="PS50158">
    <property type="entry name" value="ZF_CCHC"/>
    <property type="match status" value="1"/>
</dbReference>
<proteinExistence type="predicted"/>
<keyword evidence="1" id="KW-0863">Zinc-finger</keyword>
<evidence type="ECO:0000259" key="3">
    <source>
        <dbReference type="PROSITE" id="PS50158"/>
    </source>
</evidence>
<gene>
    <name evidence="4" type="ORF">VITISV_015504</name>
</gene>
<keyword evidence="1" id="KW-0479">Metal-binding</keyword>
<protein>
    <recommendedName>
        <fullName evidence="3">CCHC-type domain-containing protein</fullName>
    </recommendedName>
</protein>
<reference evidence="4" key="1">
    <citation type="journal article" date="2007" name="PLoS ONE">
        <title>The first genome sequence of an elite grapevine cultivar (Pinot noir Vitis vinifera L.): coping with a highly heterozygous genome.</title>
        <authorList>
            <person name="Velasco R."/>
            <person name="Zharkikh A."/>
            <person name="Troggio M."/>
            <person name="Cartwright D.A."/>
            <person name="Cestaro A."/>
            <person name="Pruss D."/>
            <person name="Pindo M."/>
            <person name="FitzGerald L.M."/>
            <person name="Vezzulli S."/>
            <person name="Reid J."/>
            <person name="Malacarne G."/>
            <person name="Iliev D."/>
            <person name="Coppola G."/>
            <person name="Wardell B."/>
            <person name="Micheletti D."/>
            <person name="Macalma T."/>
            <person name="Facci M."/>
            <person name="Mitchell J.T."/>
            <person name="Perazzolli M."/>
            <person name="Eldredge G."/>
            <person name="Gatto P."/>
            <person name="Oyzerski R."/>
            <person name="Moretto M."/>
            <person name="Gutin N."/>
            <person name="Stefanini M."/>
            <person name="Chen Y."/>
            <person name="Segala C."/>
            <person name="Davenport C."/>
            <person name="Dematte L."/>
            <person name="Mraz A."/>
            <person name="Battilana J."/>
            <person name="Stormo K."/>
            <person name="Costa F."/>
            <person name="Tao Q."/>
            <person name="Si-Ammour A."/>
            <person name="Harkins T."/>
            <person name="Lackey A."/>
            <person name="Perbost C."/>
            <person name="Taillon B."/>
            <person name="Stella A."/>
            <person name="Solovyev V."/>
            <person name="Fawcett J.A."/>
            <person name="Sterck L."/>
            <person name="Vandepoele K."/>
            <person name="Grando S.M."/>
            <person name="Toppo S."/>
            <person name="Moser C."/>
            <person name="Lanchbury J."/>
            <person name="Bogden R."/>
            <person name="Skolnick M."/>
            <person name="Sgaramella V."/>
            <person name="Bhatnagar S.K."/>
            <person name="Fontana P."/>
            <person name="Gutin A."/>
            <person name="Van de Peer Y."/>
            <person name="Salamini F."/>
            <person name="Viola R."/>
        </authorList>
    </citation>
    <scope>NUCLEOTIDE SEQUENCE</scope>
</reference>
<dbReference type="InterPro" id="IPR054722">
    <property type="entry name" value="PolX-like_BBD"/>
</dbReference>
<dbReference type="Pfam" id="PF22936">
    <property type="entry name" value="Pol_BBD"/>
    <property type="match status" value="1"/>
</dbReference>
<dbReference type="InterPro" id="IPR036875">
    <property type="entry name" value="Znf_CCHC_sf"/>
</dbReference>
<feature type="compositionally biased region" description="Basic and acidic residues" evidence="2">
    <location>
        <begin position="20"/>
        <end position="33"/>
    </location>
</feature>
<feature type="domain" description="CCHC-type" evidence="3">
    <location>
        <begin position="40"/>
        <end position="53"/>
    </location>
</feature>
<dbReference type="EMBL" id="AM435846">
    <property type="protein sequence ID" value="CAN71648.1"/>
    <property type="molecule type" value="Genomic_DNA"/>
</dbReference>
<organism evidence="4">
    <name type="scientific">Vitis vinifera</name>
    <name type="common">Grape</name>
    <dbReference type="NCBI Taxonomy" id="29760"/>
    <lineage>
        <taxon>Eukaryota</taxon>
        <taxon>Viridiplantae</taxon>
        <taxon>Streptophyta</taxon>
        <taxon>Embryophyta</taxon>
        <taxon>Tracheophyta</taxon>
        <taxon>Spermatophyta</taxon>
        <taxon>Magnoliopsida</taxon>
        <taxon>eudicotyledons</taxon>
        <taxon>Gunneridae</taxon>
        <taxon>Pentapetalae</taxon>
        <taxon>rosids</taxon>
        <taxon>Vitales</taxon>
        <taxon>Vitaceae</taxon>
        <taxon>Viteae</taxon>
        <taxon>Vitis</taxon>
    </lineage>
</organism>
<evidence type="ECO:0000313" key="4">
    <source>
        <dbReference type="EMBL" id="CAN71648.1"/>
    </source>
</evidence>
<dbReference type="InterPro" id="IPR025724">
    <property type="entry name" value="GAG-pre-integrase_dom"/>
</dbReference>
<dbReference type="PANTHER" id="PTHR33325:SF11">
    <property type="entry name" value="COLD SHOCK DOMAIN-CONTAINING PROTEIN 4-LIKE"/>
    <property type="match status" value="1"/>
</dbReference>
<dbReference type="PANTHER" id="PTHR33325">
    <property type="entry name" value="ZINC FINGER, CCHC-TYPE-RELATED"/>
    <property type="match status" value="1"/>
</dbReference>
<sequence length="374" mass="42760">MKASLHHQKWNNTKWNNTEAKQENGKHLQDKPPKNHENNCYKCGMKGHWSRTCCTPKHWVDLYQASIKAKGKEIEMNFTNGDGLDLTYYDIDFFGVISKIHVLFGLKMNEDDVCLADCATTHTILRDKRYFLELTLIKANVSTISSTTNLVEGSGRANITLSNGTRFHINDALYSSKSRRNLLSFKDIRINGYHIETMNEDNVEYLYITCIISGQKLIMEKLSAFSSGLYHTTIKPIESYVVVNQKFNDPKVFVLWHDRLGHPGSSMMHRIIEHSHGHPLKNQKILSPNEYSCVACSQGKLIIKPSFTEVIFESPVFLERIHGDICGPIHPPCGPFRYFMILIDASTKWSHVCLISTRNVAFARLLAQIIRLRA</sequence>
<feature type="region of interest" description="Disordered" evidence="2">
    <location>
        <begin position="1"/>
        <end position="33"/>
    </location>
</feature>
<accession>A5AUA0</accession>
<dbReference type="AlphaFoldDB" id="A5AUA0"/>
<evidence type="ECO:0000256" key="1">
    <source>
        <dbReference type="PROSITE-ProRule" id="PRU00047"/>
    </source>
</evidence>
<dbReference type="Pfam" id="PF13976">
    <property type="entry name" value="gag_pre-integrs"/>
    <property type="match status" value="1"/>
</dbReference>